<name>A0A420IU28_9PEZI</name>
<dbReference type="AlphaFoldDB" id="A0A420IU28"/>
<organism evidence="1 2">
    <name type="scientific">Golovinomyces cichoracearum</name>
    <dbReference type="NCBI Taxonomy" id="62708"/>
    <lineage>
        <taxon>Eukaryota</taxon>
        <taxon>Fungi</taxon>
        <taxon>Dikarya</taxon>
        <taxon>Ascomycota</taxon>
        <taxon>Pezizomycotina</taxon>
        <taxon>Leotiomycetes</taxon>
        <taxon>Erysiphales</taxon>
        <taxon>Erysiphaceae</taxon>
        <taxon>Golovinomyces</taxon>
    </lineage>
</organism>
<sequence length="130" mass="14580">MSLTKASSDQNPSSNLIMLSPNLWNPQYITNRLGILSPAISLAPELVSGMFAASAQSWKNSPKYFESCTPKSVSQSYITKQLVFSRQEFVTLFELLKFLYQTVGIRTYTAITKGSITIWNIFMSLTNPKI</sequence>
<dbReference type="EMBL" id="MCBS01021474">
    <property type="protein sequence ID" value="RKF78043.1"/>
    <property type="molecule type" value="Genomic_DNA"/>
</dbReference>
<evidence type="ECO:0000313" key="1">
    <source>
        <dbReference type="EMBL" id="RKF78043.1"/>
    </source>
</evidence>
<gene>
    <name evidence="1" type="ORF">GcM1_214017</name>
</gene>
<evidence type="ECO:0000313" key="2">
    <source>
        <dbReference type="Proteomes" id="UP000285326"/>
    </source>
</evidence>
<protein>
    <submittedName>
        <fullName evidence="1">Uncharacterized protein</fullName>
    </submittedName>
</protein>
<reference evidence="1 2" key="1">
    <citation type="journal article" date="2018" name="BMC Genomics">
        <title>Comparative genome analyses reveal sequence features reflecting distinct modes of host-adaptation between dicot and monocot powdery mildew.</title>
        <authorList>
            <person name="Wu Y."/>
            <person name="Ma X."/>
            <person name="Pan Z."/>
            <person name="Kale S.D."/>
            <person name="Song Y."/>
            <person name="King H."/>
            <person name="Zhang Q."/>
            <person name="Presley C."/>
            <person name="Deng X."/>
            <person name="Wei C.I."/>
            <person name="Xiao S."/>
        </authorList>
    </citation>
    <scope>NUCLEOTIDE SEQUENCE [LARGE SCALE GENOMIC DNA]</scope>
    <source>
        <strain evidence="1">UMSG1</strain>
    </source>
</reference>
<dbReference type="Proteomes" id="UP000285326">
    <property type="component" value="Unassembled WGS sequence"/>
</dbReference>
<proteinExistence type="predicted"/>
<accession>A0A420IU28</accession>
<comment type="caution">
    <text evidence="1">The sequence shown here is derived from an EMBL/GenBank/DDBJ whole genome shotgun (WGS) entry which is preliminary data.</text>
</comment>